<keyword evidence="2" id="KW-1185">Reference proteome</keyword>
<dbReference type="Proteomes" id="UP000463939">
    <property type="component" value="Chromosome"/>
</dbReference>
<protein>
    <submittedName>
        <fullName evidence="1">Uncharacterized protein</fullName>
    </submittedName>
</protein>
<accession>A0A809RJI3</accession>
<dbReference type="RefSeq" id="WP_162085397.1">
    <property type="nucleotide sequence ID" value="NZ_AP021881.1"/>
</dbReference>
<evidence type="ECO:0000313" key="1">
    <source>
        <dbReference type="EMBL" id="BBP01655.1"/>
    </source>
</evidence>
<evidence type="ECO:0000313" key="2">
    <source>
        <dbReference type="Proteomes" id="UP000463939"/>
    </source>
</evidence>
<sequence>MSNHKKTIAKTNAKSDNTQDSLLKCEVNLETGEWISPEGCKVFYINEDAKFPDITYEIKTDNPGPYEWQWKINWVVQSCLAQTGKKRGKVTHPKTFSEQGKFTSNSKSWKADLGAVIGGDLTVTVKVGTQKFIRKTFIRGKEPGSTKVHAYLDTFPIKEDVELVKKIFNQESHTKHFYSDEMPLTSFDNGYGLGQLTNEPPTYEQIWSWKKHIDEILKKRIPTHRKRAKAYLDVHRNYDQAMLNLETLASYNGLAHQQRYFNWDGKKNQWIENENVICDKTQSNKGWDLEEKTNQDKTLEELKKDGHPFYTGVCYAEHIKNNQGI</sequence>
<gene>
    <name evidence="1" type="ORF">SFSGTM_23630</name>
</gene>
<reference evidence="2" key="1">
    <citation type="submission" date="2019-11" db="EMBL/GenBank/DDBJ databases">
        <title>Isolation and characterization of a novel species in the genus Sulfuriferula.</title>
        <authorList>
            <person name="Mochizuki J."/>
            <person name="Kojima H."/>
            <person name="Fukui M."/>
        </authorList>
    </citation>
    <scope>NUCLEOTIDE SEQUENCE [LARGE SCALE GENOMIC DNA]</scope>
    <source>
        <strain evidence="2">SGTM</strain>
    </source>
</reference>
<organism evidence="1 2">
    <name type="scientific">Sulfuriferula nivalis</name>
    <dbReference type="NCBI Taxonomy" id="2675298"/>
    <lineage>
        <taxon>Bacteria</taxon>
        <taxon>Pseudomonadati</taxon>
        <taxon>Pseudomonadota</taxon>
        <taxon>Betaproteobacteria</taxon>
        <taxon>Nitrosomonadales</taxon>
        <taxon>Sulfuricellaceae</taxon>
        <taxon>Sulfuriferula</taxon>
    </lineage>
</organism>
<proteinExistence type="predicted"/>
<name>A0A809RJI3_9PROT</name>
<dbReference type="KEGG" id="sniv:SFSGTM_23630"/>
<dbReference type="AlphaFoldDB" id="A0A809RJI3"/>
<dbReference type="EMBL" id="AP021881">
    <property type="protein sequence ID" value="BBP01655.1"/>
    <property type="molecule type" value="Genomic_DNA"/>
</dbReference>